<evidence type="ECO:0000313" key="4">
    <source>
        <dbReference type="Proteomes" id="UP000628448"/>
    </source>
</evidence>
<evidence type="ECO:0000259" key="2">
    <source>
        <dbReference type="Pfam" id="PF14257"/>
    </source>
</evidence>
<proteinExistence type="predicted"/>
<keyword evidence="1" id="KW-0472">Membrane</keyword>
<keyword evidence="1" id="KW-1133">Transmembrane helix</keyword>
<protein>
    <submittedName>
        <fullName evidence="3">DUF4349 domain-containing protein</fullName>
    </submittedName>
</protein>
<organism evidence="3 4">
    <name type="scientific">Panacibacter microcysteis</name>
    <dbReference type="NCBI Taxonomy" id="2793269"/>
    <lineage>
        <taxon>Bacteria</taxon>
        <taxon>Pseudomonadati</taxon>
        <taxon>Bacteroidota</taxon>
        <taxon>Chitinophagia</taxon>
        <taxon>Chitinophagales</taxon>
        <taxon>Chitinophagaceae</taxon>
        <taxon>Panacibacter</taxon>
    </lineage>
</organism>
<dbReference type="Proteomes" id="UP000628448">
    <property type="component" value="Unassembled WGS sequence"/>
</dbReference>
<dbReference type="RefSeq" id="WP_196992070.1">
    <property type="nucleotide sequence ID" value="NZ_JADWYR010000002.1"/>
</dbReference>
<feature type="domain" description="DUF4349" evidence="2">
    <location>
        <begin position="75"/>
        <end position="282"/>
    </location>
</feature>
<comment type="caution">
    <text evidence="3">The sequence shown here is derived from an EMBL/GenBank/DDBJ whole genome shotgun (WGS) entry which is preliminary data.</text>
</comment>
<feature type="transmembrane region" description="Helical" evidence="1">
    <location>
        <begin position="262"/>
        <end position="283"/>
    </location>
</feature>
<dbReference type="EMBL" id="JADWYR010000002">
    <property type="protein sequence ID" value="MBG9378012.1"/>
    <property type="molecule type" value="Genomic_DNA"/>
</dbReference>
<dbReference type="PROSITE" id="PS51257">
    <property type="entry name" value="PROKAR_LIPOPROTEIN"/>
    <property type="match status" value="1"/>
</dbReference>
<evidence type="ECO:0000256" key="1">
    <source>
        <dbReference type="SAM" id="Phobius"/>
    </source>
</evidence>
<gene>
    <name evidence="3" type="ORF">I5907_17365</name>
</gene>
<dbReference type="AlphaFoldDB" id="A0A931GZ46"/>
<evidence type="ECO:0000313" key="3">
    <source>
        <dbReference type="EMBL" id="MBG9378012.1"/>
    </source>
</evidence>
<dbReference type="InterPro" id="IPR025645">
    <property type="entry name" value="DUF4349"/>
</dbReference>
<reference evidence="3" key="1">
    <citation type="submission" date="2020-11" db="EMBL/GenBank/DDBJ databases">
        <title>Bacterial whole genome sequence for Panacibacter sp. DH6.</title>
        <authorList>
            <person name="Le V."/>
            <person name="Ko S."/>
            <person name="Ahn C.-Y."/>
            <person name="Oh H.-M."/>
        </authorList>
    </citation>
    <scope>NUCLEOTIDE SEQUENCE</scope>
    <source>
        <strain evidence="3">DH6</strain>
    </source>
</reference>
<keyword evidence="1" id="KW-0812">Transmembrane</keyword>
<name>A0A931GZ46_9BACT</name>
<dbReference type="Pfam" id="PF14257">
    <property type="entry name" value="DUF4349"/>
    <property type="match status" value="1"/>
</dbReference>
<keyword evidence="4" id="KW-1185">Reference proteome</keyword>
<sequence length="310" mass="34397">MKKQFFYAFCVAAIAMSCTRNEQEMTSDLIQSDRGNKELAAPGTVSADTTVIPTMNINDGREVLQSGNPLIDWDKKIIKNAHVTLELKDYNAYNAALHNKLKSYGAYVAQEQQTQSDDQIANILSVKVPVDKFDDLMNSLSGDGIKVLEKTVSTEDVTGQVVDTRARIEAKKEIRARYIELLKQSKSMKDILEVQREINGIQEDIESATGRVSYLTNSSSYSTINLRYYQFLNGADEQTLQPGFMSKIADAFKNGGSLVSGILLFLVSIWPLLAGGLLVFIYWKKLRVKKQVAHVPTLNPNAQVSDTTGA</sequence>
<accession>A0A931GZ46</accession>